<dbReference type="SUPFAM" id="SSF50475">
    <property type="entry name" value="FMN-binding split barrel"/>
    <property type="match status" value="1"/>
</dbReference>
<dbReference type="RefSeq" id="WP_381827891.1">
    <property type="nucleotide sequence ID" value="NZ_JBHTCF010000002.1"/>
</dbReference>
<dbReference type="InterPro" id="IPR050268">
    <property type="entry name" value="NADH-dep_flavin_reductase"/>
</dbReference>
<dbReference type="EMBL" id="JBHTCF010000002">
    <property type="protein sequence ID" value="MFC7304069.1"/>
    <property type="molecule type" value="Genomic_DNA"/>
</dbReference>
<evidence type="ECO:0000313" key="5">
    <source>
        <dbReference type="Proteomes" id="UP001596523"/>
    </source>
</evidence>
<dbReference type="PANTHER" id="PTHR30466:SF15">
    <property type="entry name" value="POSSIBLE OXIDOREDUCTASE"/>
    <property type="match status" value="1"/>
</dbReference>
<dbReference type="SMART" id="SM00903">
    <property type="entry name" value="Flavin_Reduct"/>
    <property type="match status" value="1"/>
</dbReference>
<organism evidence="4 5">
    <name type="scientific">Streptomyces monticola</name>
    <dbReference type="NCBI Taxonomy" id="2666263"/>
    <lineage>
        <taxon>Bacteria</taxon>
        <taxon>Bacillati</taxon>
        <taxon>Actinomycetota</taxon>
        <taxon>Actinomycetes</taxon>
        <taxon>Kitasatosporales</taxon>
        <taxon>Streptomycetaceae</taxon>
        <taxon>Streptomyces</taxon>
    </lineage>
</organism>
<dbReference type="InterPro" id="IPR012349">
    <property type="entry name" value="Split_barrel_FMN-bd"/>
</dbReference>
<keyword evidence="5" id="KW-1185">Reference proteome</keyword>
<feature type="region of interest" description="Disordered" evidence="2">
    <location>
        <begin position="133"/>
        <end position="182"/>
    </location>
</feature>
<name>A0ABW2JDI4_9ACTN</name>
<keyword evidence="1 4" id="KW-0560">Oxidoreductase</keyword>
<dbReference type="Pfam" id="PF01613">
    <property type="entry name" value="Flavin_Reduct"/>
    <property type="match status" value="1"/>
</dbReference>
<feature type="domain" description="Flavin reductase like" evidence="3">
    <location>
        <begin position="5"/>
        <end position="144"/>
    </location>
</feature>
<dbReference type="InterPro" id="IPR002563">
    <property type="entry name" value="Flavin_Rdtase-like_dom"/>
</dbReference>
<reference evidence="5" key="1">
    <citation type="journal article" date="2019" name="Int. J. Syst. Evol. Microbiol.">
        <title>The Global Catalogue of Microorganisms (GCM) 10K type strain sequencing project: providing services to taxonomists for standard genome sequencing and annotation.</title>
        <authorList>
            <consortium name="The Broad Institute Genomics Platform"/>
            <consortium name="The Broad Institute Genome Sequencing Center for Infectious Disease"/>
            <person name="Wu L."/>
            <person name="Ma J."/>
        </authorList>
    </citation>
    <scope>NUCLEOTIDE SEQUENCE [LARGE SCALE GENOMIC DNA]</scope>
    <source>
        <strain evidence="5">SYNS20</strain>
    </source>
</reference>
<dbReference type="EC" id="1.5.1.-" evidence="4"/>
<evidence type="ECO:0000313" key="4">
    <source>
        <dbReference type="EMBL" id="MFC7304069.1"/>
    </source>
</evidence>
<proteinExistence type="predicted"/>
<protein>
    <submittedName>
        <fullName evidence="4">Flavin reductase family protein</fullName>
        <ecNumber evidence="4">1.5.1.-</ecNumber>
    </submittedName>
</protein>
<sequence>MDAFIDRLDYPLYVVTAAAHGERAGCLVGFASQCSIRPVRFTVWLSKVNHTFQVARAAGHLGVHTLGRDQAWLAELFGGETGDRVDKFARVPWNPGHAAVPVLDAAPAWFVGRIEQRTDGGDHVGMLLSPVESGVSRAGSGAHGPHAGTEDEANAEAGTEAPVRPALRLRDTGHIAPGHPVD</sequence>
<evidence type="ECO:0000259" key="3">
    <source>
        <dbReference type="SMART" id="SM00903"/>
    </source>
</evidence>
<dbReference type="Gene3D" id="2.30.110.10">
    <property type="entry name" value="Electron Transport, Fmn-binding Protein, Chain A"/>
    <property type="match status" value="1"/>
</dbReference>
<evidence type="ECO:0000256" key="2">
    <source>
        <dbReference type="SAM" id="MobiDB-lite"/>
    </source>
</evidence>
<dbReference type="PANTHER" id="PTHR30466">
    <property type="entry name" value="FLAVIN REDUCTASE"/>
    <property type="match status" value="1"/>
</dbReference>
<comment type="caution">
    <text evidence="4">The sequence shown here is derived from an EMBL/GenBank/DDBJ whole genome shotgun (WGS) entry which is preliminary data.</text>
</comment>
<accession>A0ABW2JDI4</accession>
<dbReference type="GO" id="GO:0016491">
    <property type="term" value="F:oxidoreductase activity"/>
    <property type="evidence" value="ECO:0007669"/>
    <property type="project" value="UniProtKB-KW"/>
</dbReference>
<evidence type="ECO:0000256" key="1">
    <source>
        <dbReference type="ARBA" id="ARBA00023002"/>
    </source>
</evidence>
<gene>
    <name evidence="4" type="ORF">ACFQVC_07555</name>
</gene>
<dbReference type="Proteomes" id="UP001596523">
    <property type="component" value="Unassembled WGS sequence"/>
</dbReference>